<proteinExistence type="predicted"/>
<evidence type="ECO:0000313" key="3">
    <source>
        <dbReference type="Proteomes" id="UP001230915"/>
    </source>
</evidence>
<feature type="chain" id="PRO_5047414623" evidence="1">
    <location>
        <begin position="22"/>
        <end position="132"/>
    </location>
</feature>
<dbReference type="RefSeq" id="WP_308865626.1">
    <property type="nucleotide sequence ID" value="NZ_JAVHUL010000057.1"/>
</dbReference>
<protein>
    <submittedName>
        <fullName evidence="2">DUF6146 family protein</fullName>
    </submittedName>
</protein>
<gene>
    <name evidence="2" type="ORF">RBU60_13685</name>
</gene>
<comment type="caution">
    <text evidence="2">The sequence shown here is derived from an EMBL/GenBank/DDBJ whole genome shotgun (WGS) entry which is preliminary data.</text>
</comment>
<dbReference type="InterPro" id="IPR046144">
    <property type="entry name" value="DUF6146"/>
</dbReference>
<reference evidence="2 3" key="1">
    <citation type="submission" date="2023-08" db="EMBL/GenBank/DDBJ databases">
        <title>Mesonia sp. MT50, isolated from deep-sea sediment of the Mariana Trench.</title>
        <authorList>
            <person name="Fu H."/>
        </authorList>
    </citation>
    <scope>NUCLEOTIDE SEQUENCE [LARGE SCALE GENOMIC DNA]</scope>
    <source>
        <strain evidence="2 3">MT50</strain>
    </source>
</reference>
<organism evidence="2 3">
    <name type="scientific">Mesonia profundi</name>
    <dbReference type="NCBI Taxonomy" id="3070998"/>
    <lineage>
        <taxon>Bacteria</taxon>
        <taxon>Pseudomonadati</taxon>
        <taxon>Bacteroidota</taxon>
        <taxon>Flavobacteriia</taxon>
        <taxon>Flavobacteriales</taxon>
        <taxon>Flavobacteriaceae</taxon>
        <taxon>Mesonia</taxon>
    </lineage>
</organism>
<dbReference type="PROSITE" id="PS51257">
    <property type="entry name" value="PROKAR_LIPOPROTEIN"/>
    <property type="match status" value="1"/>
</dbReference>
<keyword evidence="3" id="KW-1185">Reference proteome</keyword>
<accession>A0ABU1A4Q8</accession>
<feature type="signal peptide" evidence="1">
    <location>
        <begin position="1"/>
        <end position="21"/>
    </location>
</feature>
<evidence type="ECO:0000256" key="1">
    <source>
        <dbReference type="SAM" id="SignalP"/>
    </source>
</evidence>
<dbReference type="EMBL" id="JAVHUL010000057">
    <property type="protein sequence ID" value="MDQ7918625.1"/>
    <property type="molecule type" value="Genomic_DNA"/>
</dbReference>
<sequence length="132" mass="15903">MKNIFFLCILLITLYSCSSTSAINQSHQEVTSQEINDTLNYSLTYQVIMEEPGFNSWLKKQQPKSYYELSFLEKKNAFFATSYNNRVDKENYNKDLYPWEINYDPNLTYGLEVNYSLYQYFLYFQEKYKQTL</sequence>
<keyword evidence="1" id="KW-0732">Signal</keyword>
<dbReference type="Pfam" id="PF19643">
    <property type="entry name" value="DUF6146"/>
    <property type="match status" value="1"/>
</dbReference>
<evidence type="ECO:0000313" key="2">
    <source>
        <dbReference type="EMBL" id="MDQ7918625.1"/>
    </source>
</evidence>
<dbReference type="Proteomes" id="UP001230915">
    <property type="component" value="Unassembled WGS sequence"/>
</dbReference>
<name>A0ABU1A4Q8_9FLAO</name>